<proteinExistence type="predicted"/>
<feature type="compositionally biased region" description="Polar residues" evidence="1">
    <location>
        <begin position="30"/>
        <end position="39"/>
    </location>
</feature>
<evidence type="ECO:0008006" key="4">
    <source>
        <dbReference type="Google" id="ProtNLM"/>
    </source>
</evidence>
<dbReference type="AlphaFoldDB" id="A0A837DEX2"/>
<organism evidence="2 3">
    <name type="scientific">Saccharomonospora viridis</name>
    <dbReference type="NCBI Taxonomy" id="1852"/>
    <lineage>
        <taxon>Bacteria</taxon>
        <taxon>Bacillati</taxon>
        <taxon>Actinomycetota</taxon>
        <taxon>Actinomycetes</taxon>
        <taxon>Pseudonocardiales</taxon>
        <taxon>Pseudonocardiaceae</taxon>
        <taxon>Saccharomonospora</taxon>
    </lineage>
</organism>
<feature type="region of interest" description="Disordered" evidence="1">
    <location>
        <begin position="14"/>
        <end position="40"/>
    </location>
</feature>
<dbReference type="EMBL" id="JRZE01000001">
    <property type="protein sequence ID" value="KHF45852.1"/>
    <property type="molecule type" value="Genomic_DNA"/>
</dbReference>
<reference evidence="2 3" key="1">
    <citation type="submission" date="2014-10" db="EMBL/GenBank/DDBJ databases">
        <title>Genome sequence of Micropolyspora internatus JCM3315.</title>
        <authorList>
            <person name="Shin S.-K."/>
            <person name="Yi H."/>
        </authorList>
    </citation>
    <scope>NUCLEOTIDE SEQUENCE [LARGE SCALE GENOMIC DNA]</scope>
    <source>
        <strain evidence="2 3">JCM 3315</strain>
    </source>
</reference>
<protein>
    <recommendedName>
        <fullName evidence="4">DUF4352 domain-containing protein</fullName>
    </recommendedName>
</protein>
<sequence>MCAVFALGACGTSTAGGDTETTAIPEAASAQPSPTTTLPAGSLEFGSEHRFPSGLVVRVSSPSVFEPSENAYPRSERAAAFSISLLNEGEEPYRLSGFSVEARIDGEEIEQVNDSTRGYNGITEPDRDISVGESTEMTVAFALESTPRQLELTLHPDATKPTKAVFVGLA</sequence>
<name>A0A837DEX2_9PSEU</name>
<dbReference type="Proteomes" id="UP000030848">
    <property type="component" value="Unassembled WGS sequence"/>
</dbReference>
<gene>
    <name evidence="2" type="ORF">MINT15_01530</name>
</gene>
<accession>A0A837DEX2</accession>
<comment type="caution">
    <text evidence="2">The sequence shown here is derived from an EMBL/GenBank/DDBJ whole genome shotgun (WGS) entry which is preliminary data.</text>
</comment>
<evidence type="ECO:0000313" key="3">
    <source>
        <dbReference type="Proteomes" id="UP000030848"/>
    </source>
</evidence>
<evidence type="ECO:0000256" key="1">
    <source>
        <dbReference type="SAM" id="MobiDB-lite"/>
    </source>
</evidence>
<evidence type="ECO:0000313" key="2">
    <source>
        <dbReference type="EMBL" id="KHF45852.1"/>
    </source>
</evidence>